<dbReference type="Gene3D" id="1.10.101.10">
    <property type="entry name" value="PGBD-like superfamily/PGBD"/>
    <property type="match status" value="1"/>
</dbReference>
<dbReference type="Proteomes" id="UP000529417">
    <property type="component" value="Unassembled WGS sequence"/>
</dbReference>
<dbReference type="GO" id="GO:0042834">
    <property type="term" value="F:peptidoglycan binding"/>
    <property type="evidence" value="ECO:0007669"/>
    <property type="project" value="InterPro"/>
</dbReference>
<dbReference type="PANTHER" id="PTHR43019:SF23">
    <property type="entry name" value="PROTEASE DO-LIKE 5, CHLOROPLASTIC"/>
    <property type="match status" value="1"/>
</dbReference>
<dbReference type="EMBL" id="JACBXS010000013">
    <property type="protein sequence ID" value="NYS24925.1"/>
    <property type="molecule type" value="Genomic_DNA"/>
</dbReference>
<keyword evidence="5" id="KW-1185">Reference proteome</keyword>
<feature type="region of interest" description="Disordered" evidence="1">
    <location>
        <begin position="105"/>
        <end position="156"/>
    </location>
</feature>
<dbReference type="Gene3D" id="3.30.70.1070">
    <property type="entry name" value="Sporulation related repeat"/>
    <property type="match status" value="1"/>
</dbReference>
<dbReference type="Gene3D" id="2.40.10.120">
    <property type="match status" value="1"/>
</dbReference>
<evidence type="ECO:0000256" key="1">
    <source>
        <dbReference type="SAM" id="MobiDB-lite"/>
    </source>
</evidence>
<dbReference type="AlphaFoldDB" id="A0A7Z0HZ85"/>
<organism evidence="4 5">
    <name type="scientific">Rhabdonatronobacter sediminivivens</name>
    <dbReference type="NCBI Taxonomy" id="2743469"/>
    <lineage>
        <taxon>Bacteria</taxon>
        <taxon>Pseudomonadati</taxon>
        <taxon>Pseudomonadota</taxon>
        <taxon>Alphaproteobacteria</taxon>
        <taxon>Rhodobacterales</taxon>
        <taxon>Paracoccaceae</taxon>
        <taxon>Rhabdonatronobacter</taxon>
    </lineage>
</organism>
<dbReference type="SUPFAM" id="SSF50494">
    <property type="entry name" value="Trypsin-like serine proteases"/>
    <property type="match status" value="1"/>
</dbReference>
<dbReference type="InterPro" id="IPR036366">
    <property type="entry name" value="PGBDSf"/>
</dbReference>
<dbReference type="PROSITE" id="PS51724">
    <property type="entry name" value="SPOR"/>
    <property type="match status" value="1"/>
</dbReference>
<dbReference type="InterPro" id="IPR036680">
    <property type="entry name" value="SPOR-like_sf"/>
</dbReference>
<name>A0A7Z0HZ85_9RHOB</name>
<keyword evidence="2" id="KW-0732">Signal</keyword>
<dbReference type="PANTHER" id="PTHR43019">
    <property type="entry name" value="SERINE ENDOPROTEASE DEGS"/>
    <property type="match status" value="1"/>
</dbReference>
<dbReference type="InterPro" id="IPR002477">
    <property type="entry name" value="Peptidoglycan-bd-like"/>
</dbReference>
<feature type="chain" id="PRO_5030846767" evidence="2">
    <location>
        <begin position="26"/>
        <end position="582"/>
    </location>
</feature>
<feature type="domain" description="SPOR" evidence="3">
    <location>
        <begin position="22"/>
        <end position="99"/>
    </location>
</feature>
<reference evidence="4 5" key="1">
    <citation type="journal article" date="2000" name="Arch. Microbiol.">
        <title>Rhodobaca bogoriensis gen. nov. and sp. nov., an alkaliphilic purple nonsulfur bacterium from African Rift Valley soda lakes.</title>
        <authorList>
            <person name="Milford A.D."/>
            <person name="Achenbach L.A."/>
            <person name="Jung D.O."/>
            <person name="Madigan M.T."/>
        </authorList>
    </citation>
    <scope>NUCLEOTIDE SEQUENCE [LARGE SCALE GENOMIC DNA]</scope>
    <source>
        <strain evidence="4 5">2376</strain>
    </source>
</reference>
<protein>
    <submittedName>
        <fullName evidence="4">Trypsin-like peptidase domain-containing protein</fullName>
    </submittedName>
</protein>
<accession>A0A7Z0HZ85</accession>
<dbReference type="SUPFAM" id="SSF47090">
    <property type="entry name" value="PGBD-like"/>
    <property type="match status" value="1"/>
</dbReference>
<dbReference type="InterPro" id="IPR007730">
    <property type="entry name" value="SPOR-like_dom"/>
</dbReference>
<feature type="signal peptide" evidence="2">
    <location>
        <begin position="1"/>
        <end position="25"/>
    </location>
</feature>
<dbReference type="Pfam" id="PF05036">
    <property type="entry name" value="SPOR"/>
    <property type="match status" value="1"/>
</dbReference>
<evidence type="ECO:0000313" key="5">
    <source>
        <dbReference type="Proteomes" id="UP000529417"/>
    </source>
</evidence>
<dbReference type="InterPro" id="IPR009003">
    <property type="entry name" value="Peptidase_S1_PA"/>
</dbReference>
<dbReference type="Pfam" id="PF01471">
    <property type="entry name" value="PG_binding_1"/>
    <property type="match status" value="1"/>
</dbReference>
<feature type="compositionally biased region" description="Pro residues" evidence="1">
    <location>
        <begin position="117"/>
        <end position="127"/>
    </location>
</feature>
<evidence type="ECO:0000313" key="4">
    <source>
        <dbReference type="EMBL" id="NYS24925.1"/>
    </source>
</evidence>
<sequence>MIRSFWATLFAACLAVLASGQGASAQPFWVQVEAHSSLEEARARAEGYDSDLGGASGFRLPSGWHAVVLGPYETREDADAVRRQLQAEFRIPSDAFVSDGGGFGMQFHPQGTQTARPPAPADTPEPAPQTAEATPEPAEPPEETLREAQASESRLTRDERAALQVALQWFGFYNLGIDAAFGPGTRRAMTAWQEDRGLDATGVLTTRQREALIREYSMELAALGMEEWEDERAGIRIQLPKGMVQFDRYEAPFAHFTARDDSGVQVLLISQSGTQATLFGLYEIMQTLEIVPMEGERRRQANSFVLTGQDASLRSHTFARFQRGQIKGWTLVWTPERDEQMARVLPMMEESFATFGDTLPDGIGEASAVQRRDLLSGLAVRRPERSRSGFYVDAEGTVLTSIEAVQGCARVTIDEAYDARVIASDADLGVALLRPDAPLAPLAFAQFAGADPRLASEVWISGFGFEDMLTRPLLTIGALEDLRGLNGEDTLLRIGAQVQPGDSGGPVFDGHGGVIGMLLPGARIDGRVLPEDVNFVARADALRAFVETQGISVRTLAEASAVPPGRLTQKAGDLTVLVSCWN</sequence>
<proteinExistence type="predicted"/>
<dbReference type="SUPFAM" id="SSF110997">
    <property type="entry name" value="Sporulation related repeat"/>
    <property type="match status" value="1"/>
</dbReference>
<dbReference type="Pfam" id="PF13365">
    <property type="entry name" value="Trypsin_2"/>
    <property type="match status" value="1"/>
</dbReference>
<dbReference type="RefSeq" id="WP_179905628.1">
    <property type="nucleotide sequence ID" value="NZ_JACBXS010000013.1"/>
</dbReference>
<comment type="caution">
    <text evidence="4">The sequence shown here is derived from an EMBL/GenBank/DDBJ whole genome shotgun (WGS) entry which is preliminary data.</text>
</comment>
<evidence type="ECO:0000256" key="2">
    <source>
        <dbReference type="SAM" id="SignalP"/>
    </source>
</evidence>
<dbReference type="InterPro" id="IPR036365">
    <property type="entry name" value="PGBD-like_sf"/>
</dbReference>
<gene>
    <name evidence="4" type="ORF">HUK65_07950</name>
</gene>
<evidence type="ECO:0000259" key="3">
    <source>
        <dbReference type="PROSITE" id="PS51724"/>
    </source>
</evidence>